<accession>A0ABD0T3E3</accession>
<comment type="caution">
    <text evidence="2">The sequence shown here is derived from an EMBL/GenBank/DDBJ whole genome shotgun (WGS) entry which is preliminary data.</text>
</comment>
<dbReference type="Proteomes" id="UP001549921">
    <property type="component" value="Unassembled WGS sequence"/>
</dbReference>
<gene>
    <name evidence="2" type="ORF">ABMA28_000732</name>
</gene>
<dbReference type="InterPro" id="IPR043502">
    <property type="entry name" value="DNA/RNA_pol_sf"/>
</dbReference>
<dbReference type="Pfam" id="PF14529">
    <property type="entry name" value="Exo_endo_phos_2"/>
    <property type="match status" value="1"/>
</dbReference>
<dbReference type="Pfam" id="PF00078">
    <property type="entry name" value="RVT_1"/>
    <property type="match status" value="1"/>
</dbReference>
<reference evidence="2 3" key="1">
    <citation type="submission" date="2024-06" db="EMBL/GenBank/DDBJ databases">
        <title>A chromosome-level genome assembly of beet webworm, Loxostege sticticalis.</title>
        <authorList>
            <person name="Zhang Y."/>
        </authorList>
    </citation>
    <scope>NUCLEOTIDE SEQUENCE [LARGE SCALE GENOMIC DNA]</scope>
    <source>
        <strain evidence="2">AQ028</strain>
        <tissue evidence="2">Male pupae</tissue>
    </source>
</reference>
<dbReference type="SUPFAM" id="SSF56219">
    <property type="entry name" value="DNase I-like"/>
    <property type="match status" value="1"/>
</dbReference>
<evidence type="ECO:0000313" key="2">
    <source>
        <dbReference type="EMBL" id="KAL0832519.1"/>
    </source>
</evidence>
<evidence type="ECO:0000313" key="3">
    <source>
        <dbReference type="Proteomes" id="UP001549921"/>
    </source>
</evidence>
<dbReference type="CDD" id="cd01650">
    <property type="entry name" value="RT_nLTR_like"/>
    <property type="match status" value="1"/>
</dbReference>
<feature type="domain" description="Reverse transcriptase" evidence="1">
    <location>
        <begin position="311"/>
        <end position="573"/>
    </location>
</feature>
<dbReference type="InterPro" id="IPR005135">
    <property type="entry name" value="Endo/exonuclease/phosphatase"/>
</dbReference>
<dbReference type="GO" id="GO:0071897">
    <property type="term" value="P:DNA biosynthetic process"/>
    <property type="evidence" value="ECO:0007669"/>
    <property type="project" value="UniProtKB-ARBA"/>
</dbReference>
<dbReference type="InterPro" id="IPR000477">
    <property type="entry name" value="RT_dom"/>
</dbReference>
<dbReference type="AlphaFoldDB" id="A0ABD0T3E3"/>
<dbReference type="Gene3D" id="3.60.10.10">
    <property type="entry name" value="Endonuclease/exonuclease/phosphatase"/>
    <property type="match status" value="1"/>
</dbReference>
<dbReference type="PANTHER" id="PTHR33332">
    <property type="entry name" value="REVERSE TRANSCRIPTASE DOMAIN-CONTAINING PROTEIN"/>
    <property type="match status" value="1"/>
</dbReference>
<evidence type="ECO:0000259" key="1">
    <source>
        <dbReference type="PROSITE" id="PS50878"/>
    </source>
</evidence>
<sequence length="787" mass="90405">MWLSIRLSNQTIIIGTAYRPPLQDQELFLDAITESIASFTRADGLILLGDFNINLLEVGSRRYREFMQCIQSLNLVQLITEPTHFTDHSSTLIDVICTDMRALQVQVRYSPDVGRHAMLLAEFKVKKAKARPQWVTYRAFKDIMLEQLNRDLAAINWSYLDCSNNVNELVAAFTMCVIGLMNLHAPIKTRKFKHPPHPWITDTIRDMILVRDNYHKRHKQQGTSQLRECYIKMKSMVQKAIEREKTCFFDKHINSNLQNSRFLWKNLKSILLPNKKNSSALPPSFNDPDKINSYFLNIPGEDKAITAMVNRSISECTFPELWKVAVVKPLPKTSQPTTVHELRPISILPCLSKILERIVCDQLTKYLEEQDILPHYQSGFRKGYGTATALADVVDNLLDAQDRGMVTAMLLLDFSRAFDSINTSLLLSKLTYYGLDISSVKWFHSYLMGRQQYVELKQVDGKSLLSQSQPVIRGVPQGSILGPILYILYSADIIHCIKNCNHHLYADDLQMYLSFDPADHPSAVAKVNEDLERVYDWCSSNCLTLNPKKSQLILFGTPRKTSKLSNTNLGININGEPIERVETTRNLGLIFDDNLKFESHITKCASTCFYQLKVLYKLRPYISEKLRIALCESLVLSKLNYCDTVYGPCILKRTSRLVQRVQNACARFCFVVPPRSHITPFLNAANMLKMEARRQLHLATLLFGVINMARPRYLYEKLEWAARRPRRMCTNIFVTPKHRTVAFRGSFRFAASRCWNDLPPPLRALQTKDTFRKHLKAYLLSTQKSGN</sequence>
<name>A0ABD0T3E3_LOXSC</name>
<protein>
    <recommendedName>
        <fullName evidence="1">Reverse transcriptase domain-containing protein</fullName>
    </recommendedName>
</protein>
<dbReference type="InterPro" id="IPR036691">
    <property type="entry name" value="Endo/exonu/phosph_ase_sf"/>
</dbReference>
<organism evidence="2 3">
    <name type="scientific">Loxostege sticticalis</name>
    <name type="common">Beet webworm moth</name>
    <dbReference type="NCBI Taxonomy" id="481309"/>
    <lineage>
        <taxon>Eukaryota</taxon>
        <taxon>Metazoa</taxon>
        <taxon>Ecdysozoa</taxon>
        <taxon>Arthropoda</taxon>
        <taxon>Hexapoda</taxon>
        <taxon>Insecta</taxon>
        <taxon>Pterygota</taxon>
        <taxon>Neoptera</taxon>
        <taxon>Endopterygota</taxon>
        <taxon>Lepidoptera</taxon>
        <taxon>Glossata</taxon>
        <taxon>Ditrysia</taxon>
        <taxon>Pyraloidea</taxon>
        <taxon>Crambidae</taxon>
        <taxon>Pyraustinae</taxon>
        <taxon>Loxostege</taxon>
    </lineage>
</organism>
<dbReference type="SUPFAM" id="SSF56672">
    <property type="entry name" value="DNA/RNA polymerases"/>
    <property type="match status" value="1"/>
</dbReference>
<dbReference type="PROSITE" id="PS50878">
    <property type="entry name" value="RT_POL"/>
    <property type="match status" value="1"/>
</dbReference>
<proteinExistence type="predicted"/>
<dbReference type="EMBL" id="JBEDNZ010000010">
    <property type="protein sequence ID" value="KAL0832519.1"/>
    <property type="molecule type" value="Genomic_DNA"/>
</dbReference>